<dbReference type="EMBL" id="VSSQ01023230">
    <property type="protein sequence ID" value="MPM70037.1"/>
    <property type="molecule type" value="Genomic_DNA"/>
</dbReference>
<dbReference type="Gene3D" id="3.40.109.10">
    <property type="entry name" value="NADH Oxidase"/>
    <property type="match status" value="1"/>
</dbReference>
<sequence>MNVQPWAFGVIQDKALMQKISDETKAYLLASISAKPYLECYRQLFSNPEFNIFYHAPVLLAVFGKPEGPNPACDCALVAQNIMLAAHSLGLGSCWIGFAQMSLNTPELKEQLGIPQEYVAVAPIIIGHPAKTSPEIFKREPQILFWK</sequence>
<dbReference type="InterPro" id="IPR000415">
    <property type="entry name" value="Nitroreductase-like"/>
</dbReference>
<dbReference type="InterPro" id="IPR029479">
    <property type="entry name" value="Nitroreductase"/>
</dbReference>
<gene>
    <name evidence="2" type="ORF">SDC9_116988</name>
</gene>
<reference evidence="2" key="1">
    <citation type="submission" date="2019-08" db="EMBL/GenBank/DDBJ databases">
        <authorList>
            <person name="Kucharzyk K."/>
            <person name="Murdoch R.W."/>
            <person name="Higgins S."/>
            <person name="Loffler F."/>
        </authorList>
    </citation>
    <scope>NUCLEOTIDE SEQUENCE</scope>
</reference>
<accession>A0A645BXY1</accession>
<comment type="caution">
    <text evidence="2">The sequence shown here is derived from an EMBL/GenBank/DDBJ whole genome shotgun (WGS) entry which is preliminary data.</text>
</comment>
<evidence type="ECO:0000259" key="1">
    <source>
        <dbReference type="Pfam" id="PF00881"/>
    </source>
</evidence>
<dbReference type="InterPro" id="IPR050627">
    <property type="entry name" value="Nitroreductase/BluB"/>
</dbReference>
<dbReference type="GO" id="GO:0016491">
    <property type="term" value="F:oxidoreductase activity"/>
    <property type="evidence" value="ECO:0007669"/>
    <property type="project" value="InterPro"/>
</dbReference>
<dbReference type="Pfam" id="PF00881">
    <property type="entry name" value="Nitroreductase"/>
    <property type="match status" value="1"/>
</dbReference>
<evidence type="ECO:0000313" key="2">
    <source>
        <dbReference type="EMBL" id="MPM70037.1"/>
    </source>
</evidence>
<proteinExistence type="predicted"/>
<dbReference type="PANTHER" id="PTHR23026:SF123">
    <property type="entry name" value="NAD(P)H NITROREDUCTASE RV3131-RELATED"/>
    <property type="match status" value="1"/>
</dbReference>
<feature type="domain" description="Nitroreductase" evidence="1">
    <location>
        <begin position="1"/>
        <end position="128"/>
    </location>
</feature>
<organism evidence="2">
    <name type="scientific">bioreactor metagenome</name>
    <dbReference type="NCBI Taxonomy" id="1076179"/>
    <lineage>
        <taxon>unclassified sequences</taxon>
        <taxon>metagenomes</taxon>
        <taxon>ecological metagenomes</taxon>
    </lineage>
</organism>
<dbReference type="AlphaFoldDB" id="A0A645BXY1"/>
<protein>
    <recommendedName>
        <fullName evidence="1">Nitroreductase domain-containing protein</fullName>
    </recommendedName>
</protein>
<name>A0A645BXY1_9ZZZZ</name>
<dbReference type="SUPFAM" id="SSF55469">
    <property type="entry name" value="FMN-dependent nitroreductase-like"/>
    <property type="match status" value="1"/>
</dbReference>
<dbReference type="PANTHER" id="PTHR23026">
    <property type="entry name" value="NADPH NITROREDUCTASE"/>
    <property type="match status" value="1"/>
</dbReference>